<dbReference type="EMBL" id="AP025739">
    <property type="protein sequence ID" value="BDI30546.1"/>
    <property type="molecule type" value="Genomic_DNA"/>
</dbReference>
<proteinExistence type="predicted"/>
<reference evidence="1 2" key="1">
    <citation type="journal article" date="2019" name="Int. J. Syst. Evol. Microbiol.">
        <title>Capsulimonas corticalis gen. nov., sp. nov., an aerobic capsulated bacterium, of a novel bacterial order, Capsulimonadales ord. nov., of the class Armatimonadia of the phylum Armatimonadetes.</title>
        <authorList>
            <person name="Li J."/>
            <person name="Kudo C."/>
            <person name="Tonouchi A."/>
        </authorList>
    </citation>
    <scope>NUCLEOTIDE SEQUENCE [LARGE SCALE GENOMIC DNA]</scope>
    <source>
        <strain evidence="1 2">AX-7</strain>
    </source>
</reference>
<protein>
    <submittedName>
        <fullName evidence="1">Uncharacterized protein</fullName>
    </submittedName>
</protein>
<dbReference type="AlphaFoldDB" id="A0A402CVV9"/>
<dbReference type="Proteomes" id="UP000287394">
    <property type="component" value="Chromosome"/>
</dbReference>
<evidence type="ECO:0000313" key="1">
    <source>
        <dbReference type="EMBL" id="BDI30546.1"/>
    </source>
</evidence>
<accession>A0A402CVV9</accession>
<name>A0A402CVV9_9BACT</name>
<evidence type="ECO:0000313" key="2">
    <source>
        <dbReference type="Proteomes" id="UP000287394"/>
    </source>
</evidence>
<sequence>MFTSQRLSTPAPEHKIYPYLLRNVRIERVNQVPNHALVKNRRHDAEAPLSQCYAQSSAA</sequence>
<gene>
    <name evidence="1" type="ORF">CCAX7_25970</name>
</gene>
<keyword evidence="2" id="KW-1185">Reference proteome</keyword>
<organism evidence="1 2">
    <name type="scientific">Capsulimonas corticalis</name>
    <dbReference type="NCBI Taxonomy" id="2219043"/>
    <lineage>
        <taxon>Bacteria</taxon>
        <taxon>Bacillati</taxon>
        <taxon>Armatimonadota</taxon>
        <taxon>Armatimonadia</taxon>
        <taxon>Capsulimonadales</taxon>
        <taxon>Capsulimonadaceae</taxon>
        <taxon>Capsulimonas</taxon>
    </lineage>
</organism>
<dbReference type="KEGG" id="ccot:CCAX7_25970"/>